<gene>
    <name evidence="1" type="ORF">ILEXP_LOCUS42839</name>
</gene>
<sequence length="134" mass="15870">MPEDSNQKYLLSSSRVLMKRESDSIRFVSIEERNILILISMVHLIGSLLWEFSNPPPYSFDANRIQYPFSSYSFNANCIQYLHPQYFTHSDTKRKVFYPFNSYIIYPQNPQYTSGFFCFQSLKFLLIQLTHLGL</sequence>
<dbReference type="Proteomes" id="UP001642360">
    <property type="component" value="Unassembled WGS sequence"/>
</dbReference>
<organism evidence="1 2">
    <name type="scientific">Ilex paraguariensis</name>
    <name type="common">yerba mate</name>
    <dbReference type="NCBI Taxonomy" id="185542"/>
    <lineage>
        <taxon>Eukaryota</taxon>
        <taxon>Viridiplantae</taxon>
        <taxon>Streptophyta</taxon>
        <taxon>Embryophyta</taxon>
        <taxon>Tracheophyta</taxon>
        <taxon>Spermatophyta</taxon>
        <taxon>Magnoliopsida</taxon>
        <taxon>eudicotyledons</taxon>
        <taxon>Gunneridae</taxon>
        <taxon>Pentapetalae</taxon>
        <taxon>asterids</taxon>
        <taxon>campanulids</taxon>
        <taxon>Aquifoliales</taxon>
        <taxon>Aquifoliaceae</taxon>
        <taxon>Ilex</taxon>
    </lineage>
</organism>
<comment type="caution">
    <text evidence="1">The sequence shown here is derived from an EMBL/GenBank/DDBJ whole genome shotgun (WGS) entry which is preliminary data.</text>
</comment>
<dbReference type="AlphaFoldDB" id="A0ABC8U045"/>
<reference evidence="1 2" key="1">
    <citation type="submission" date="2024-02" db="EMBL/GenBank/DDBJ databases">
        <authorList>
            <person name="Vignale AGUSTIN F."/>
            <person name="Sosa J E."/>
            <person name="Modenutti C."/>
        </authorList>
    </citation>
    <scope>NUCLEOTIDE SEQUENCE [LARGE SCALE GENOMIC DNA]</scope>
</reference>
<dbReference type="EMBL" id="CAUOFW020006168">
    <property type="protein sequence ID" value="CAK9173096.1"/>
    <property type="molecule type" value="Genomic_DNA"/>
</dbReference>
<evidence type="ECO:0000313" key="2">
    <source>
        <dbReference type="Proteomes" id="UP001642360"/>
    </source>
</evidence>
<name>A0ABC8U045_9AQUA</name>
<accession>A0ABC8U045</accession>
<protein>
    <submittedName>
        <fullName evidence="1">Uncharacterized protein</fullName>
    </submittedName>
</protein>
<evidence type="ECO:0000313" key="1">
    <source>
        <dbReference type="EMBL" id="CAK9173096.1"/>
    </source>
</evidence>
<keyword evidence="2" id="KW-1185">Reference proteome</keyword>
<proteinExistence type="predicted"/>